<feature type="domain" description="AIG1-type G" evidence="5">
    <location>
        <begin position="7"/>
        <end position="193"/>
    </location>
</feature>
<dbReference type="PANTHER" id="PTHR10903:SF188">
    <property type="entry name" value="GTPASE IMAP FAMILY MEMBER 2-LIKE-RELATED"/>
    <property type="match status" value="1"/>
</dbReference>
<comment type="similarity">
    <text evidence="1">Belongs to the TRAFAC class TrmE-Era-EngA-EngB-Septin-like GTPase superfamily. AIG1/Toc34/Toc159-like paraseptin GTPase family. IAN subfamily.</text>
</comment>
<proteinExistence type="inferred from homology"/>
<dbReference type="EMBL" id="JAMKFB020000001">
    <property type="protein sequence ID" value="KAL0202375.1"/>
    <property type="molecule type" value="Genomic_DNA"/>
</dbReference>
<dbReference type="PROSITE" id="PS51720">
    <property type="entry name" value="G_AIG1"/>
    <property type="match status" value="1"/>
</dbReference>
<feature type="compositionally biased region" description="Polar residues" evidence="4">
    <location>
        <begin position="310"/>
        <end position="320"/>
    </location>
</feature>
<evidence type="ECO:0000256" key="2">
    <source>
        <dbReference type="ARBA" id="ARBA00022741"/>
    </source>
</evidence>
<keyword evidence="3" id="KW-0342">GTP-binding</keyword>
<feature type="non-terminal residue" evidence="6">
    <location>
        <position position="1"/>
    </location>
</feature>
<dbReference type="InterPro" id="IPR045058">
    <property type="entry name" value="GIMA/IAN/Toc"/>
</dbReference>
<dbReference type="AlphaFoldDB" id="A0ABD0RW82"/>
<sequence>SDEEHDSQDLRIVLLGISGAGKSATANAILGWETFKESRTREMEDRNISIIDTPGFFNTHLNDEEMKKQMMKSLYLAHPGPHVFLLVINLETFREEQRNMVERIQENFGEEALKFTMPLFVGREKVSRRVLNQIIESEKTQKILNYFEGRFYVINSKNECDSSQITKLLKSIDEMVKNNGECHYSNEIYLKNMRKLRDEERMKQAEMRVKQEVIMKQEQAWKRHMEMKKLQEDSDTWKQKGGINQEEEIKMKSKEEGIKDDNERIKEDVSKNKTQYLRENKAAVRENLRRQMESRREKERQRRKLERGMTQENPSRPGNY</sequence>
<dbReference type="Gene3D" id="3.40.50.300">
    <property type="entry name" value="P-loop containing nucleotide triphosphate hydrolases"/>
    <property type="match status" value="1"/>
</dbReference>
<name>A0ABD0RW82_CIRMR</name>
<evidence type="ECO:0000256" key="4">
    <source>
        <dbReference type="SAM" id="MobiDB-lite"/>
    </source>
</evidence>
<protein>
    <recommendedName>
        <fullName evidence="5">AIG1-type G domain-containing protein</fullName>
    </recommendedName>
</protein>
<organism evidence="6 7">
    <name type="scientific">Cirrhinus mrigala</name>
    <name type="common">Mrigala</name>
    <dbReference type="NCBI Taxonomy" id="683832"/>
    <lineage>
        <taxon>Eukaryota</taxon>
        <taxon>Metazoa</taxon>
        <taxon>Chordata</taxon>
        <taxon>Craniata</taxon>
        <taxon>Vertebrata</taxon>
        <taxon>Euteleostomi</taxon>
        <taxon>Actinopterygii</taxon>
        <taxon>Neopterygii</taxon>
        <taxon>Teleostei</taxon>
        <taxon>Ostariophysi</taxon>
        <taxon>Cypriniformes</taxon>
        <taxon>Cyprinidae</taxon>
        <taxon>Labeoninae</taxon>
        <taxon>Labeonini</taxon>
        <taxon>Cirrhinus</taxon>
    </lineage>
</organism>
<dbReference type="FunFam" id="3.40.50.300:FF:000366">
    <property type="entry name" value="GTPase, IMAP family member 2"/>
    <property type="match status" value="1"/>
</dbReference>
<keyword evidence="7" id="KW-1185">Reference proteome</keyword>
<dbReference type="Proteomes" id="UP001529510">
    <property type="component" value="Unassembled WGS sequence"/>
</dbReference>
<dbReference type="PANTHER" id="PTHR10903">
    <property type="entry name" value="GTPASE, IMAP FAMILY MEMBER-RELATED"/>
    <property type="match status" value="1"/>
</dbReference>
<dbReference type="InterPro" id="IPR027417">
    <property type="entry name" value="P-loop_NTPase"/>
</dbReference>
<evidence type="ECO:0000259" key="5">
    <source>
        <dbReference type="PROSITE" id="PS51720"/>
    </source>
</evidence>
<comment type="caution">
    <text evidence="6">The sequence shown here is derived from an EMBL/GenBank/DDBJ whole genome shotgun (WGS) entry which is preliminary data.</text>
</comment>
<evidence type="ECO:0000256" key="3">
    <source>
        <dbReference type="ARBA" id="ARBA00023134"/>
    </source>
</evidence>
<dbReference type="SUPFAM" id="SSF52540">
    <property type="entry name" value="P-loop containing nucleoside triphosphate hydrolases"/>
    <property type="match status" value="1"/>
</dbReference>
<evidence type="ECO:0000256" key="1">
    <source>
        <dbReference type="ARBA" id="ARBA00008535"/>
    </source>
</evidence>
<keyword evidence="2" id="KW-0547">Nucleotide-binding</keyword>
<evidence type="ECO:0000313" key="6">
    <source>
        <dbReference type="EMBL" id="KAL0202375.1"/>
    </source>
</evidence>
<gene>
    <name evidence="6" type="ORF">M9458_000393</name>
</gene>
<evidence type="ECO:0000313" key="7">
    <source>
        <dbReference type="Proteomes" id="UP001529510"/>
    </source>
</evidence>
<dbReference type="InterPro" id="IPR006703">
    <property type="entry name" value="G_AIG1"/>
</dbReference>
<feature type="compositionally biased region" description="Basic and acidic residues" evidence="4">
    <location>
        <begin position="247"/>
        <end position="300"/>
    </location>
</feature>
<dbReference type="Pfam" id="PF04548">
    <property type="entry name" value="AIG1"/>
    <property type="match status" value="1"/>
</dbReference>
<reference evidence="6 7" key="1">
    <citation type="submission" date="2024-05" db="EMBL/GenBank/DDBJ databases">
        <title>Genome sequencing and assembly of Indian major carp, Cirrhinus mrigala (Hamilton, 1822).</title>
        <authorList>
            <person name="Mohindra V."/>
            <person name="Chowdhury L.M."/>
            <person name="Lal K."/>
            <person name="Jena J.K."/>
        </authorList>
    </citation>
    <scope>NUCLEOTIDE SEQUENCE [LARGE SCALE GENOMIC DNA]</scope>
    <source>
        <strain evidence="6">CM1030</strain>
        <tissue evidence="6">Blood</tissue>
    </source>
</reference>
<accession>A0ABD0RW82</accession>
<dbReference type="GO" id="GO:0005525">
    <property type="term" value="F:GTP binding"/>
    <property type="evidence" value="ECO:0007669"/>
    <property type="project" value="UniProtKB-KW"/>
</dbReference>
<feature type="region of interest" description="Disordered" evidence="4">
    <location>
        <begin position="231"/>
        <end position="320"/>
    </location>
</feature>